<evidence type="ECO:0000256" key="10">
    <source>
        <dbReference type="SAM" id="MobiDB-lite"/>
    </source>
</evidence>
<dbReference type="GO" id="GO:0000014">
    <property type="term" value="F:single-stranded DNA endodeoxyribonuclease activity"/>
    <property type="evidence" value="ECO:0007669"/>
    <property type="project" value="TreeGrafter"/>
</dbReference>
<dbReference type="PANTHER" id="PTHR10150:SF0">
    <property type="entry name" value="DNA REPAIR ENDONUCLEASE XPF"/>
    <property type="match status" value="1"/>
</dbReference>
<dbReference type="GO" id="GO:0003697">
    <property type="term" value="F:single-stranded DNA binding"/>
    <property type="evidence" value="ECO:0007669"/>
    <property type="project" value="InterPro"/>
</dbReference>
<comment type="similarity">
    <text evidence="2">Belongs to the XPF family.</text>
</comment>
<dbReference type="InterPro" id="IPR011335">
    <property type="entry name" value="Restrct_endonuc-II-like"/>
</dbReference>
<evidence type="ECO:0000256" key="7">
    <source>
        <dbReference type="ARBA" id="ARBA00023125"/>
    </source>
</evidence>
<keyword evidence="4" id="KW-0255">Endonuclease</keyword>
<evidence type="ECO:0000256" key="5">
    <source>
        <dbReference type="ARBA" id="ARBA00022763"/>
    </source>
</evidence>
<evidence type="ECO:0000256" key="6">
    <source>
        <dbReference type="ARBA" id="ARBA00022801"/>
    </source>
</evidence>
<dbReference type="SUPFAM" id="SSF47781">
    <property type="entry name" value="RuvA domain 2-like"/>
    <property type="match status" value="1"/>
</dbReference>
<dbReference type="GO" id="GO:0003684">
    <property type="term" value="F:damaged DNA binding"/>
    <property type="evidence" value="ECO:0007669"/>
    <property type="project" value="TreeGrafter"/>
</dbReference>
<feature type="compositionally biased region" description="Basic and acidic residues" evidence="10">
    <location>
        <begin position="18"/>
        <end position="32"/>
    </location>
</feature>
<feature type="region of interest" description="Disordered" evidence="10">
    <location>
        <begin position="1"/>
        <end position="32"/>
    </location>
</feature>
<proteinExistence type="inferred from homology"/>
<reference evidence="13" key="1">
    <citation type="submission" date="2016-03" db="EMBL/GenBank/DDBJ databases">
        <authorList>
            <person name="Devillers H."/>
        </authorList>
    </citation>
    <scope>NUCLEOTIDE SEQUENCE [LARGE SCALE GENOMIC DNA]</scope>
</reference>
<dbReference type="GO" id="GO:0000712">
    <property type="term" value="P:resolution of meiotic recombination intermediates"/>
    <property type="evidence" value="ECO:0007669"/>
    <property type="project" value="TreeGrafter"/>
</dbReference>
<dbReference type="SUPFAM" id="SSF52980">
    <property type="entry name" value="Restriction endonuclease-like"/>
    <property type="match status" value="1"/>
</dbReference>
<keyword evidence="9" id="KW-0539">Nucleus</keyword>
<keyword evidence="5" id="KW-0227">DNA damage</keyword>
<dbReference type="STRING" id="1230905.A0A1G4KEZ9"/>
<dbReference type="Pfam" id="PF02732">
    <property type="entry name" value="ERCC4"/>
    <property type="match status" value="1"/>
</dbReference>
<evidence type="ECO:0000259" key="11">
    <source>
        <dbReference type="SMART" id="SM00891"/>
    </source>
</evidence>
<dbReference type="EMBL" id="LT598468">
    <property type="protein sequence ID" value="SCV03052.1"/>
    <property type="molecule type" value="Genomic_DNA"/>
</dbReference>
<dbReference type="GO" id="GO:0000736">
    <property type="term" value="P:double-strand break repair via single-strand annealing, removal of nonhomologous ends"/>
    <property type="evidence" value="ECO:0007669"/>
    <property type="project" value="TreeGrafter"/>
</dbReference>
<dbReference type="FunFam" id="3.40.50.10130:FF:000009">
    <property type="entry name" value="UV endonuclease"/>
    <property type="match status" value="1"/>
</dbReference>
<dbReference type="OrthoDB" id="361020at2759"/>
<protein>
    <submittedName>
        <fullName evidence="12">LAMI_0H05094g1_1</fullName>
    </submittedName>
</protein>
<dbReference type="InterPro" id="IPR006167">
    <property type="entry name" value="XPF"/>
</dbReference>
<evidence type="ECO:0000256" key="4">
    <source>
        <dbReference type="ARBA" id="ARBA00022759"/>
    </source>
</evidence>
<evidence type="ECO:0000256" key="1">
    <source>
        <dbReference type="ARBA" id="ARBA00004123"/>
    </source>
</evidence>
<dbReference type="InterPro" id="IPR006166">
    <property type="entry name" value="ERCC4_domain"/>
</dbReference>
<evidence type="ECO:0000256" key="9">
    <source>
        <dbReference type="ARBA" id="ARBA00023242"/>
    </source>
</evidence>
<keyword evidence="8" id="KW-0234">DNA repair</keyword>
<dbReference type="InterPro" id="IPR047520">
    <property type="entry name" value="XPF_nuclease"/>
</dbReference>
<dbReference type="PANTHER" id="PTHR10150">
    <property type="entry name" value="DNA REPAIR ENDONUCLEASE XPF"/>
    <property type="match status" value="1"/>
</dbReference>
<dbReference type="GO" id="GO:0000724">
    <property type="term" value="P:double-strand break repair via homologous recombination"/>
    <property type="evidence" value="ECO:0007669"/>
    <property type="project" value="TreeGrafter"/>
</dbReference>
<comment type="subcellular location">
    <subcellularLocation>
        <location evidence="1">Nucleus</location>
    </subcellularLocation>
</comment>
<evidence type="ECO:0000256" key="3">
    <source>
        <dbReference type="ARBA" id="ARBA00022722"/>
    </source>
</evidence>
<dbReference type="Proteomes" id="UP000191024">
    <property type="component" value="Chromosome H"/>
</dbReference>
<dbReference type="AlphaFoldDB" id="A0A1G4KEZ9"/>
<name>A0A1G4KEZ9_9SACH</name>
<keyword evidence="3" id="KW-0540">Nuclease</keyword>
<feature type="domain" description="ERCC4" evidence="11">
    <location>
        <begin position="770"/>
        <end position="850"/>
    </location>
</feature>
<dbReference type="Gene3D" id="3.40.50.10130">
    <property type="match status" value="1"/>
</dbReference>
<sequence>MSLFVRDESDDEELNVELSRHDDDSDGGQRDDLDQELYPLILDDNDNHIKPNVEEIRAVDIQLSLPLPFQQIVVENMLSSDDCLLILGTGLGTEPIVGNLLHVLATPTRIDGQDKRSLVLLLNSSEEDNEKIMEELLELSWFTTCDENQRPFNVVNSDGLSVEKRRQTYLEGGIISVTSRILIVDLLSGILHPNKITGLMIMHVDTLHNYSNESFIVEMYRSVNKWGFIKAVSDSPESFVSEFSPLARKLKDLRLKKVLLWPRFHVDISASLNFNKDNKVTEVKISLTDAMSHIQFGLFECLKKCIDELNRKNPTLALESWNIDNCLHPNFLKSIHAVLTPNWHRISFESKQLVRDINTLRKLLHALTSYDAVDFYEMIQIILDANKPSVGRKYLESPWLMAEESQIVISYAKSRVYREEKYELEELPKWEQLIAILKDISQDIMESTVAKGPVLIMCSDERTCRQVKKIASYSGQPMGLRRFMMRKLKAYMARVEAIKKTAKDIQEVNEANTVNGEIQVSRAFAKEDVISKRRRTRGAAAVAAVNRLKNSSAAGGEDLDALITIDDIEKQMSSVMGTDDFFHSSADNEIDEFDDILGGNDELKEEEDDLSGSHELSNEDLEAVDATLQYFEYINREDLIFVEKFHNKTNDLLLQEIMPSYLIMYEPDLSFIRKVEIYKAVYKDLSPKVYFMYYGDSVEEQRHLTAIRKEKEAFTKLIREHSQLAQHYETNEDLSRYRNLAQRKLQLSRSLRSSRAAGGQKAFDTVERDVVVVDIREFRAPLPGLLFRYGVKVVPCMLTVGDYVLTPQICVERKSIPDLISSFKSGRLSEQCKRMAKYYDFPTLLIEFSDYESFSLEPFSERRYGAATSNTHPISGKLMQDEIQMQLAKLVMAHPSLRIVWSSSPLQTVNILLEIKTDRAQPDPSACVQIGLKSKQVSSIGPQGDKANKVKLKELLLVPGLSNIDYYNLVRRCKSYRNLQEMTLDQIRDIIDDFDLTERIWNYVRREEEDGDDFATSS</sequence>
<dbReference type="GO" id="GO:0000110">
    <property type="term" value="C:nucleotide-excision repair factor 1 complex"/>
    <property type="evidence" value="ECO:0007669"/>
    <property type="project" value="TreeGrafter"/>
</dbReference>
<evidence type="ECO:0000256" key="2">
    <source>
        <dbReference type="ARBA" id="ARBA00010015"/>
    </source>
</evidence>
<gene>
    <name evidence="12" type="ORF">LAMI_0H05094G</name>
</gene>
<dbReference type="NCBIfam" id="TIGR00596">
    <property type="entry name" value="rad1"/>
    <property type="match status" value="1"/>
</dbReference>
<dbReference type="GO" id="GO:1901255">
    <property type="term" value="P:nucleotide-excision repair involved in interstrand cross-link repair"/>
    <property type="evidence" value="ECO:0007669"/>
    <property type="project" value="TreeGrafter"/>
</dbReference>
<dbReference type="SMART" id="SM00891">
    <property type="entry name" value="ERCC4"/>
    <property type="match status" value="1"/>
</dbReference>
<keyword evidence="6" id="KW-0378">Hydrolase</keyword>
<accession>A0A1G4KEZ9</accession>
<keyword evidence="13" id="KW-1185">Reference proteome</keyword>
<organism evidence="12 13">
    <name type="scientific">Lachancea mirantina</name>
    <dbReference type="NCBI Taxonomy" id="1230905"/>
    <lineage>
        <taxon>Eukaryota</taxon>
        <taxon>Fungi</taxon>
        <taxon>Dikarya</taxon>
        <taxon>Ascomycota</taxon>
        <taxon>Saccharomycotina</taxon>
        <taxon>Saccharomycetes</taxon>
        <taxon>Saccharomycetales</taxon>
        <taxon>Saccharomycetaceae</taxon>
        <taxon>Lachancea</taxon>
    </lineage>
</organism>
<keyword evidence="7" id="KW-0238">DNA-binding</keyword>
<evidence type="ECO:0000256" key="8">
    <source>
        <dbReference type="ARBA" id="ARBA00023204"/>
    </source>
</evidence>
<evidence type="ECO:0000313" key="12">
    <source>
        <dbReference type="EMBL" id="SCV03052.1"/>
    </source>
</evidence>
<evidence type="ECO:0000313" key="13">
    <source>
        <dbReference type="Proteomes" id="UP000191024"/>
    </source>
</evidence>
<dbReference type="InterPro" id="IPR010994">
    <property type="entry name" value="RuvA_2-like"/>
</dbReference>
<dbReference type="CDD" id="cd20078">
    <property type="entry name" value="XPF_nuclease_XPF_euk"/>
    <property type="match status" value="1"/>
</dbReference>